<dbReference type="GO" id="GO:0000712">
    <property type="term" value="P:resolution of meiotic recombination intermediates"/>
    <property type="evidence" value="ECO:0007669"/>
    <property type="project" value="TreeGrafter"/>
</dbReference>
<dbReference type="InterPro" id="IPR002110">
    <property type="entry name" value="Ankyrin_rpt"/>
</dbReference>
<evidence type="ECO:0000313" key="3">
    <source>
        <dbReference type="EMBL" id="KAK5648343.1"/>
    </source>
</evidence>
<dbReference type="PROSITE" id="PS50297">
    <property type="entry name" value="ANK_REP_REGION"/>
    <property type="match status" value="1"/>
</dbReference>
<dbReference type="GO" id="GO:0004520">
    <property type="term" value="F:DNA endonuclease activity"/>
    <property type="evidence" value="ECO:0007669"/>
    <property type="project" value="TreeGrafter"/>
</dbReference>
<dbReference type="Gene3D" id="1.10.720.40">
    <property type="match status" value="1"/>
</dbReference>
<dbReference type="SMART" id="SM00248">
    <property type="entry name" value="ANK"/>
    <property type="match status" value="3"/>
</dbReference>
<feature type="domain" description="LEM" evidence="2">
    <location>
        <begin position="461"/>
        <end position="505"/>
    </location>
</feature>
<dbReference type="Pfam" id="PF03020">
    <property type="entry name" value="LEM"/>
    <property type="match status" value="1"/>
</dbReference>
<dbReference type="CDD" id="cd12934">
    <property type="entry name" value="LEM"/>
    <property type="match status" value="1"/>
</dbReference>
<protein>
    <recommendedName>
        <fullName evidence="2">LEM domain-containing protein</fullName>
    </recommendedName>
</protein>
<dbReference type="SUPFAM" id="SSF48403">
    <property type="entry name" value="Ankyrin repeat"/>
    <property type="match status" value="1"/>
</dbReference>
<dbReference type="PANTHER" id="PTHR46427:SF1">
    <property type="entry name" value="ANKYRIN REPEAT AND LEM DOMAIN-CONTAINING PROTEIN 1"/>
    <property type="match status" value="1"/>
</dbReference>
<dbReference type="InterPro" id="IPR036770">
    <property type="entry name" value="Ankyrin_rpt-contain_sf"/>
</dbReference>
<dbReference type="GO" id="GO:0005654">
    <property type="term" value="C:nucleoplasm"/>
    <property type="evidence" value="ECO:0007669"/>
    <property type="project" value="TreeGrafter"/>
</dbReference>
<dbReference type="AlphaFoldDB" id="A0AAN7VQX3"/>
<dbReference type="GO" id="GO:0000724">
    <property type="term" value="P:double-strand break repair via homologous recombination"/>
    <property type="evidence" value="ECO:0007669"/>
    <property type="project" value="TreeGrafter"/>
</dbReference>
<dbReference type="Proteomes" id="UP001329430">
    <property type="component" value="Chromosome 2"/>
</dbReference>
<accession>A0AAN7VQX3</accession>
<feature type="repeat" description="ANK" evidence="1">
    <location>
        <begin position="87"/>
        <end position="119"/>
    </location>
</feature>
<organism evidence="3 4">
    <name type="scientific">Pyrocoelia pectoralis</name>
    <dbReference type="NCBI Taxonomy" id="417401"/>
    <lineage>
        <taxon>Eukaryota</taxon>
        <taxon>Metazoa</taxon>
        <taxon>Ecdysozoa</taxon>
        <taxon>Arthropoda</taxon>
        <taxon>Hexapoda</taxon>
        <taxon>Insecta</taxon>
        <taxon>Pterygota</taxon>
        <taxon>Neoptera</taxon>
        <taxon>Endopterygota</taxon>
        <taxon>Coleoptera</taxon>
        <taxon>Polyphaga</taxon>
        <taxon>Elateriformia</taxon>
        <taxon>Elateroidea</taxon>
        <taxon>Lampyridae</taxon>
        <taxon>Lampyrinae</taxon>
        <taxon>Pyrocoelia</taxon>
    </lineage>
</organism>
<dbReference type="SUPFAM" id="SSF63451">
    <property type="entry name" value="LEM domain"/>
    <property type="match status" value="1"/>
</dbReference>
<comment type="caution">
    <text evidence="3">The sequence shown here is derived from an EMBL/GenBank/DDBJ whole genome shotgun (WGS) entry which is preliminary data.</text>
</comment>
<dbReference type="InterPro" id="IPR011015">
    <property type="entry name" value="LEM/LEM-like_dom_sf"/>
</dbReference>
<evidence type="ECO:0000259" key="2">
    <source>
        <dbReference type="PROSITE" id="PS50954"/>
    </source>
</evidence>
<keyword evidence="4" id="KW-1185">Reference proteome</keyword>
<dbReference type="EMBL" id="JAVRBK010000002">
    <property type="protein sequence ID" value="KAK5648343.1"/>
    <property type="molecule type" value="Genomic_DNA"/>
</dbReference>
<dbReference type="PROSITE" id="PS50088">
    <property type="entry name" value="ANK_REPEAT"/>
    <property type="match status" value="1"/>
</dbReference>
<sequence>MNVNIYQGHSCKEYSLTASLYDCIEDNNFRGVKHMLIEKGADPNIILQDTGISPFHLVIGNESEDFSVKTTKLILQCGGNPNVKSEDGLTPLHIASAWGRLNIVELLVHFGANYDIKDNNYQTPLNYAVEHKHSHVAKFLYDESKININADNFEETKAYYLNLEKILINNGVSEAEYEVNQTDDVAYSMSKLDLLPKTTPHEYVTNWFNMYSKSLFDSSQCEDNNQSKENDAFNRVECPTSKSQQLKLQNMNHNCDKFKRNVTEYISLEYEPSSKFRTSKTVAANKDSGESNSKKDFGKFMESSRESGILTISSTSLNDYSISAENAQKEKVSDLRNFNILDRPSEHIKDTSSDYFTCNEISGSTNILEKNVFSITDCSNTDESKITNTYTNCIRDINTDPELNNFNINLNGDSGNVSIAEIYKYTDKKEGIVLLEKRFPVNQKIDVDNELLSQSSKLSSLPASFDYDANTLRHELTRYGFPAGPITKTTKRVYLRKLYRLQKQAVPQVTETAIPDSPKVYSMELENTLLAPSCVKDSQECKSLEEALTKEFSHPDPARKWREGVNKSSFSYLLLDPRLTKNLPNRAEQISPAEVWKTFLNSIFYVGKGKRARPYAHLYDAVKLWNTGVLIDSNKKLQHILDIWKDDYGVICLHVFQNVIPVEAYTREAAMITALKLENLKNNKLGQFYGTPLTWSSQQQNMLGVSLLYKSMIIFLNEGERQLKPSDIN</sequence>
<dbReference type="CDD" id="cd10454">
    <property type="entry name" value="GIY-YIG_COG3680_Meta"/>
    <property type="match status" value="1"/>
</dbReference>
<dbReference type="SMART" id="SM00540">
    <property type="entry name" value="LEM"/>
    <property type="match status" value="1"/>
</dbReference>
<dbReference type="InterPro" id="IPR034998">
    <property type="entry name" value="ANKLE1"/>
</dbReference>
<dbReference type="Pfam" id="PF12796">
    <property type="entry name" value="Ank_2"/>
    <property type="match status" value="1"/>
</dbReference>
<dbReference type="Pfam" id="PF22945">
    <property type="entry name" value="LEM-3_GIY-YIG"/>
    <property type="match status" value="1"/>
</dbReference>
<name>A0AAN7VQX3_9COLE</name>
<gene>
    <name evidence="3" type="ORF">RI129_003235</name>
</gene>
<evidence type="ECO:0000313" key="4">
    <source>
        <dbReference type="Proteomes" id="UP001329430"/>
    </source>
</evidence>
<dbReference type="PROSITE" id="PS50954">
    <property type="entry name" value="LEM"/>
    <property type="match status" value="1"/>
</dbReference>
<proteinExistence type="predicted"/>
<dbReference type="GO" id="GO:0005737">
    <property type="term" value="C:cytoplasm"/>
    <property type="evidence" value="ECO:0007669"/>
    <property type="project" value="TreeGrafter"/>
</dbReference>
<evidence type="ECO:0000256" key="1">
    <source>
        <dbReference type="PROSITE-ProRule" id="PRU00023"/>
    </source>
</evidence>
<dbReference type="InterPro" id="IPR003887">
    <property type="entry name" value="LEM_dom"/>
</dbReference>
<keyword evidence="1" id="KW-0040">ANK repeat</keyword>
<reference evidence="3 4" key="1">
    <citation type="journal article" date="2024" name="Insects">
        <title>An Improved Chromosome-Level Genome Assembly of the Firefly Pyrocoelia pectoralis.</title>
        <authorList>
            <person name="Fu X."/>
            <person name="Meyer-Rochow V.B."/>
            <person name="Ballantyne L."/>
            <person name="Zhu X."/>
        </authorList>
    </citation>
    <scope>NUCLEOTIDE SEQUENCE [LARGE SCALE GENOMIC DNA]</scope>
    <source>
        <strain evidence="3">XCY_ONT2</strain>
    </source>
</reference>
<dbReference type="Gene3D" id="1.25.40.20">
    <property type="entry name" value="Ankyrin repeat-containing domain"/>
    <property type="match status" value="1"/>
</dbReference>
<dbReference type="PANTHER" id="PTHR46427">
    <property type="entry name" value="ANKYRIN REPEAT AND LEM DOMAIN-CONTAINING PROTEIN 1"/>
    <property type="match status" value="1"/>
</dbReference>